<dbReference type="InterPro" id="IPR004841">
    <property type="entry name" value="AA-permease/SLC12A_dom"/>
</dbReference>
<feature type="transmembrane region" description="Helical" evidence="5">
    <location>
        <begin position="383"/>
        <end position="407"/>
    </location>
</feature>
<evidence type="ECO:0000313" key="8">
    <source>
        <dbReference type="Proteomes" id="UP000537775"/>
    </source>
</evidence>
<evidence type="ECO:0000256" key="1">
    <source>
        <dbReference type="ARBA" id="ARBA00004141"/>
    </source>
</evidence>
<dbReference type="Proteomes" id="UP000537775">
    <property type="component" value="Unassembled WGS sequence"/>
</dbReference>
<feature type="transmembrane region" description="Helical" evidence="5">
    <location>
        <begin position="108"/>
        <end position="135"/>
    </location>
</feature>
<dbReference type="PIRSF" id="PIRSF006060">
    <property type="entry name" value="AA_transporter"/>
    <property type="match status" value="1"/>
</dbReference>
<feature type="transmembrane region" description="Helical" evidence="5">
    <location>
        <begin position="36"/>
        <end position="60"/>
    </location>
</feature>
<feature type="transmembrane region" description="Helical" evidence="5">
    <location>
        <begin position="177"/>
        <end position="202"/>
    </location>
</feature>
<proteinExistence type="predicted"/>
<keyword evidence="3 5" id="KW-1133">Transmembrane helix</keyword>
<dbReference type="GO" id="GO:0055085">
    <property type="term" value="P:transmembrane transport"/>
    <property type="evidence" value="ECO:0007669"/>
    <property type="project" value="InterPro"/>
</dbReference>
<feature type="transmembrane region" description="Helical" evidence="5">
    <location>
        <begin position="353"/>
        <end position="377"/>
    </location>
</feature>
<evidence type="ECO:0000259" key="6">
    <source>
        <dbReference type="Pfam" id="PF00324"/>
    </source>
</evidence>
<comment type="caution">
    <text evidence="7">The sequence shown here is derived from an EMBL/GenBank/DDBJ whole genome shotgun (WGS) entry which is preliminary data.</text>
</comment>
<name>A0A7X0FS03_9MICO</name>
<reference evidence="7 8" key="1">
    <citation type="submission" date="2020-08" db="EMBL/GenBank/DDBJ databases">
        <title>Sequencing the genomes of 1000 actinobacteria strains.</title>
        <authorList>
            <person name="Klenk H.-P."/>
        </authorList>
    </citation>
    <scope>NUCLEOTIDE SEQUENCE [LARGE SCALE GENOMIC DNA]</scope>
    <source>
        <strain evidence="7 8">DSM 12511</strain>
    </source>
</reference>
<dbReference type="Gene3D" id="1.20.1740.10">
    <property type="entry name" value="Amino acid/polyamine transporter I"/>
    <property type="match status" value="1"/>
</dbReference>
<organism evidence="7 8">
    <name type="scientific">Microbacterium thalassium</name>
    <dbReference type="NCBI Taxonomy" id="362649"/>
    <lineage>
        <taxon>Bacteria</taxon>
        <taxon>Bacillati</taxon>
        <taxon>Actinomycetota</taxon>
        <taxon>Actinomycetes</taxon>
        <taxon>Micrococcales</taxon>
        <taxon>Microbacteriaceae</taxon>
        <taxon>Microbacterium</taxon>
    </lineage>
</organism>
<gene>
    <name evidence="7" type="ORF">HD594_002958</name>
</gene>
<feature type="domain" description="Amino acid permease/ SLC12A" evidence="6">
    <location>
        <begin position="39"/>
        <end position="431"/>
    </location>
</feature>
<evidence type="ECO:0000256" key="4">
    <source>
        <dbReference type="ARBA" id="ARBA00023136"/>
    </source>
</evidence>
<feature type="transmembrane region" description="Helical" evidence="5">
    <location>
        <begin position="419"/>
        <end position="438"/>
    </location>
</feature>
<protein>
    <submittedName>
        <fullName evidence="7">Amino acid transporter</fullName>
    </submittedName>
</protein>
<evidence type="ECO:0000313" key="7">
    <source>
        <dbReference type="EMBL" id="MBB6392645.1"/>
    </source>
</evidence>
<keyword evidence="8" id="KW-1185">Reference proteome</keyword>
<dbReference type="GO" id="GO:0016020">
    <property type="term" value="C:membrane"/>
    <property type="evidence" value="ECO:0007669"/>
    <property type="project" value="UniProtKB-SubCell"/>
</dbReference>
<dbReference type="PANTHER" id="PTHR42770:SF7">
    <property type="entry name" value="MEMBRANE PROTEIN"/>
    <property type="match status" value="1"/>
</dbReference>
<keyword evidence="4 5" id="KW-0472">Membrane</keyword>
<accession>A0A7X0FS03</accession>
<feature type="transmembrane region" description="Helical" evidence="5">
    <location>
        <begin position="66"/>
        <end position="87"/>
    </location>
</feature>
<dbReference type="AlphaFoldDB" id="A0A7X0FS03"/>
<feature type="transmembrane region" description="Helical" evidence="5">
    <location>
        <begin position="253"/>
        <end position="274"/>
    </location>
</feature>
<dbReference type="InterPro" id="IPR050367">
    <property type="entry name" value="APC_superfamily"/>
</dbReference>
<evidence type="ECO:0000256" key="5">
    <source>
        <dbReference type="SAM" id="Phobius"/>
    </source>
</evidence>
<keyword evidence="2 5" id="KW-0812">Transmembrane</keyword>
<dbReference type="Pfam" id="PF00324">
    <property type="entry name" value="AA_permease"/>
    <property type="match status" value="1"/>
</dbReference>
<feature type="transmembrane region" description="Helical" evidence="5">
    <location>
        <begin position="444"/>
        <end position="463"/>
    </location>
</feature>
<evidence type="ECO:0000256" key="2">
    <source>
        <dbReference type="ARBA" id="ARBA00022692"/>
    </source>
</evidence>
<comment type="subcellular location">
    <subcellularLocation>
        <location evidence="1">Membrane</location>
        <topology evidence="1">Multi-pass membrane protein</topology>
    </subcellularLocation>
</comment>
<dbReference type="EMBL" id="JACHML010000001">
    <property type="protein sequence ID" value="MBB6392645.1"/>
    <property type="molecule type" value="Genomic_DNA"/>
</dbReference>
<evidence type="ECO:0000256" key="3">
    <source>
        <dbReference type="ARBA" id="ARBA00022989"/>
    </source>
</evidence>
<feature type="transmembrane region" description="Helical" evidence="5">
    <location>
        <begin position="308"/>
        <end position="332"/>
    </location>
</feature>
<feature type="transmembrane region" description="Helical" evidence="5">
    <location>
        <begin position="214"/>
        <end position="233"/>
    </location>
</feature>
<sequence length="497" mass="50429">MTALERAIAHPDPVHSFGDRSPMHGLDRRSVGFWDVMAQSVSAVAPAAAALTVVLLVAGISVPATVVSILIAGVLSVGVARTVSLFARRMAAAGSIYTYTARGLGPATGLAAGSAILVGYGVIAMFALLGGAYYITFLLGSVWPALDGPVTVAVALVAEAAFVAIVLVLGIRLSSRIALIVECVSVALIVVLLVVLLTLIGPVDIGSVVGVGEWSWGAIAAGSVIALTAFVGFESAATLGVEARSPLRTVPRAILWTVILSGGLYVLAAVTQVAGFEALGGDLAGSASPINELTAAFGLGPWGVIADIGIAASFIACAIGSTTALTRVLFAMGRDGVLPRVAGATHRRHGTPIGAIVLSLPVITVVPLVLILAGVGIRDAMHLTIAIGGAGYIVAYILVSVAAPFFLRRIGELTFWSTAVSLVSAAVLTATLVTFFVWDAASGSVAIWVVAGLAAIAATGVLVRVRRGRETLRTIGSYDEPVAADVLGGVARPDPPR</sequence>
<dbReference type="RefSeq" id="WP_184751691.1">
    <property type="nucleotide sequence ID" value="NZ_BAAAJR010000001.1"/>
</dbReference>
<dbReference type="PANTHER" id="PTHR42770">
    <property type="entry name" value="AMINO ACID TRANSPORTER-RELATED"/>
    <property type="match status" value="1"/>
</dbReference>
<feature type="transmembrane region" description="Helical" evidence="5">
    <location>
        <begin position="150"/>
        <end position="170"/>
    </location>
</feature>